<evidence type="ECO:0000313" key="4">
    <source>
        <dbReference type="Proteomes" id="UP000887159"/>
    </source>
</evidence>
<accession>A0A8X6RZ54</accession>
<proteinExistence type="predicted"/>
<dbReference type="Proteomes" id="UP000887159">
    <property type="component" value="Unassembled WGS sequence"/>
</dbReference>
<organism evidence="3 4">
    <name type="scientific">Trichonephila clavipes</name>
    <name type="common">Golden silk orbweaver</name>
    <name type="synonym">Nephila clavipes</name>
    <dbReference type="NCBI Taxonomy" id="2585209"/>
    <lineage>
        <taxon>Eukaryota</taxon>
        <taxon>Metazoa</taxon>
        <taxon>Ecdysozoa</taxon>
        <taxon>Arthropoda</taxon>
        <taxon>Chelicerata</taxon>
        <taxon>Arachnida</taxon>
        <taxon>Araneae</taxon>
        <taxon>Araneomorphae</taxon>
        <taxon>Entelegynae</taxon>
        <taxon>Araneoidea</taxon>
        <taxon>Nephilidae</taxon>
        <taxon>Trichonephila</taxon>
    </lineage>
</organism>
<gene>
    <name evidence="3" type="primary">NCL1_53147</name>
    <name evidence="3" type="ORF">TNCV_1468461</name>
</gene>
<sequence>MSRVRSRNASQHISDFDKGRIVAYRDCGSSYHSIAAQVGRDSMIVSKIWNRWFQDGNTECRDGSHQPPITSSREDKHVTRMAPHGSCSHVTSTESRIRVVYKTTMSARTVRQRFQQYGLSAWRPWLRLLLTLHHRQECHQWRNQQRTWVHEY</sequence>
<comment type="caution">
    <text evidence="3">The sequence shown here is derived from an EMBL/GenBank/DDBJ whole genome shotgun (WGS) entry which is preliminary data.</text>
</comment>
<dbReference type="EMBL" id="BMAU01021230">
    <property type="protein sequence ID" value="GFY01858.1"/>
    <property type="molecule type" value="Genomic_DNA"/>
</dbReference>
<dbReference type="AlphaFoldDB" id="A0A8X6RZ54"/>
<feature type="region of interest" description="Disordered" evidence="2">
    <location>
        <begin position="59"/>
        <end position="88"/>
    </location>
</feature>
<dbReference type="SUPFAM" id="SSF46689">
    <property type="entry name" value="Homeodomain-like"/>
    <property type="match status" value="1"/>
</dbReference>
<evidence type="ECO:0000256" key="2">
    <source>
        <dbReference type="SAM" id="MobiDB-lite"/>
    </source>
</evidence>
<dbReference type="GO" id="GO:0005634">
    <property type="term" value="C:nucleus"/>
    <property type="evidence" value="ECO:0007669"/>
    <property type="project" value="UniProtKB-SubCell"/>
</dbReference>
<name>A0A8X6RZ54_TRICX</name>
<comment type="subcellular location">
    <subcellularLocation>
        <location evidence="1">Nucleus</location>
    </subcellularLocation>
</comment>
<dbReference type="InterPro" id="IPR009057">
    <property type="entry name" value="Homeodomain-like_sf"/>
</dbReference>
<reference evidence="3" key="1">
    <citation type="submission" date="2020-08" db="EMBL/GenBank/DDBJ databases">
        <title>Multicomponent nature underlies the extraordinary mechanical properties of spider dragline silk.</title>
        <authorList>
            <person name="Kono N."/>
            <person name="Nakamura H."/>
            <person name="Mori M."/>
            <person name="Yoshida Y."/>
            <person name="Ohtoshi R."/>
            <person name="Malay A.D."/>
            <person name="Moran D.A.P."/>
            <person name="Tomita M."/>
            <person name="Numata K."/>
            <person name="Arakawa K."/>
        </authorList>
    </citation>
    <scope>NUCLEOTIDE SEQUENCE</scope>
</reference>
<protein>
    <submittedName>
        <fullName evidence="3">HTH_Tnp_Tc3_2 domain-containing protein</fullName>
    </submittedName>
</protein>
<evidence type="ECO:0000313" key="3">
    <source>
        <dbReference type="EMBL" id="GFY01858.1"/>
    </source>
</evidence>
<keyword evidence="4" id="KW-1185">Reference proteome</keyword>
<evidence type="ECO:0000256" key="1">
    <source>
        <dbReference type="ARBA" id="ARBA00004123"/>
    </source>
</evidence>